<feature type="domain" description="EGF-like" evidence="16">
    <location>
        <begin position="444"/>
        <end position="480"/>
    </location>
</feature>
<keyword evidence="10" id="KW-0325">Glycoprotein</keyword>
<feature type="chain" id="PRO_5012329380" description="Delta-like protein" evidence="15">
    <location>
        <begin position="25"/>
        <end position="793"/>
    </location>
</feature>
<feature type="disulfide bond" evidence="11">
    <location>
        <begin position="318"/>
        <end position="327"/>
    </location>
</feature>
<evidence type="ECO:0000256" key="10">
    <source>
        <dbReference type="ARBA" id="ARBA00023180"/>
    </source>
</evidence>
<dbReference type="GO" id="GO:0007219">
    <property type="term" value="P:Notch signaling pathway"/>
    <property type="evidence" value="ECO:0007669"/>
    <property type="project" value="InterPro"/>
</dbReference>
<feature type="domain" description="EGF-like" evidence="16">
    <location>
        <begin position="406"/>
        <end position="442"/>
    </location>
</feature>
<dbReference type="OrthoDB" id="283575at2759"/>
<evidence type="ECO:0000256" key="12">
    <source>
        <dbReference type="PROSITE-ProRule" id="PRU00377"/>
    </source>
</evidence>
<feature type="disulfide bond" evidence="12">
    <location>
        <begin position="194"/>
        <end position="206"/>
    </location>
</feature>
<keyword evidence="7 13" id="KW-1133">Transmembrane helix</keyword>
<comment type="subcellular location">
    <subcellularLocation>
        <location evidence="1 13">Membrane</location>
        <topology evidence="1 13">Single-pass type I membrane protein</topology>
    </subcellularLocation>
</comment>
<evidence type="ECO:0000256" key="4">
    <source>
        <dbReference type="ARBA" id="ARBA00022692"/>
    </source>
</evidence>
<feature type="domain" description="EGF-like" evidence="16">
    <location>
        <begin position="520"/>
        <end position="556"/>
    </location>
</feature>
<dbReference type="SUPFAM" id="SSF57196">
    <property type="entry name" value="EGF/Laminin"/>
    <property type="match status" value="1"/>
</dbReference>
<keyword evidence="5 13" id="KW-0732">Signal</keyword>
<feature type="disulfide bond" evidence="12">
    <location>
        <begin position="214"/>
        <end position="223"/>
    </location>
</feature>
<feature type="domain" description="EGF-like" evidence="16">
    <location>
        <begin position="290"/>
        <end position="328"/>
    </location>
</feature>
<dbReference type="PROSITE" id="PS51051">
    <property type="entry name" value="DSL"/>
    <property type="match status" value="1"/>
</dbReference>
<feature type="disulfide bond" evidence="11">
    <location>
        <begin position="546"/>
        <end position="555"/>
    </location>
</feature>
<dbReference type="GO" id="GO:0042063">
    <property type="term" value="P:gliogenesis"/>
    <property type="evidence" value="ECO:0007669"/>
    <property type="project" value="UniProtKB-ARBA"/>
</dbReference>
<dbReference type="GO" id="GO:0045746">
    <property type="term" value="P:negative regulation of Notch signaling pathway"/>
    <property type="evidence" value="ECO:0007669"/>
    <property type="project" value="TreeGrafter"/>
</dbReference>
<feature type="domain" description="EGF-like" evidence="16">
    <location>
        <begin position="224"/>
        <end position="257"/>
    </location>
</feature>
<dbReference type="InterPro" id="IPR000742">
    <property type="entry name" value="EGF"/>
</dbReference>
<feature type="domain" description="DSL" evidence="17">
    <location>
        <begin position="179"/>
        <end position="223"/>
    </location>
</feature>
<dbReference type="FunFam" id="2.10.25.10:FF:000230">
    <property type="entry name" value="Delta-like protein"/>
    <property type="match status" value="1"/>
</dbReference>
<dbReference type="SMART" id="SM00181">
    <property type="entry name" value="EGF"/>
    <property type="match status" value="10"/>
</dbReference>
<dbReference type="STRING" id="6573.A0A210PXJ1"/>
<dbReference type="Gene3D" id="2.10.25.10">
    <property type="entry name" value="Laminin"/>
    <property type="match status" value="8"/>
</dbReference>
<proteinExistence type="predicted"/>
<dbReference type="Pfam" id="PF01414">
    <property type="entry name" value="DSL"/>
    <property type="match status" value="1"/>
</dbReference>
<dbReference type="FunFam" id="2.10.25.10:FF:000117">
    <property type="entry name" value="Delta-like protein"/>
    <property type="match status" value="1"/>
</dbReference>
<feature type="disulfide bond" evidence="11">
    <location>
        <begin position="394"/>
        <end position="403"/>
    </location>
</feature>
<evidence type="ECO:0000256" key="3">
    <source>
        <dbReference type="ARBA" id="ARBA00022536"/>
    </source>
</evidence>
<keyword evidence="19" id="KW-1185">Reference proteome</keyword>
<evidence type="ECO:0000256" key="8">
    <source>
        <dbReference type="ARBA" id="ARBA00023136"/>
    </source>
</evidence>
<dbReference type="PANTHER" id="PTHR24044:SF488">
    <property type="entry name" value="NEUROGENIC LOCUS PROTEIN DELTA"/>
    <property type="match status" value="1"/>
</dbReference>
<dbReference type="FunFam" id="2.10.25.10:FF:000004">
    <property type="entry name" value="Neurogenic locus notch 1"/>
    <property type="match status" value="1"/>
</dbReference>
<evidence type="ECO:0000256" key="5">
    <source>
        <dbReference type="ARBA" id="ARBA00022729"/>
    </source>
</evidence>
<feature type="signal peptide" evidence="15">
    <location>
        <begin position="1"/>
        <end position="24"/>
    </location>
</feature>
<dbReference type="CDD" id="cd00054">
    <property type="entry name" value="EGF_CA"/>
    <property type="match status" value="7"/>
</dbReference>
<keyword evidence="4 13" id="KW-0812">Transmembrane</keyword>
<comment type="caution">
    <text evidence="11">Lacks conserved residue(s) required for the propagation of feature annotation.</text>
</comment>
<dbReference type="GO" id="GO:0048018">
    <property type="term" value="F:receptor ligand activity"/>
    <property type="evidence" value="ECO:0007669"/>
    <property type="project" value="UniProtKB-ARBA"/>
</dbReference>
<keyword evidence="3 11" id="KW-0245">EGF-like domain</keyword>
<dbReference type="AlphaFoldDB" id="A0A210PXJ1"/>
<comment type="caution">
    <text evidence="18">The sequence shown here is derived from an EMBL/GenBank/DDBJ whole genome shotgun (WGS) entry which is preliminary data.</text>
</comment>
<dbReference type="GO" id="GO:0005112">
    <property type="term" value="F:Notch binding"/>
    <property type="evidence" value="ECO:0007669"/>
    <property type="project" value="TreeGrafter"/>
</dbReference>
<dbReference type="PANTHER" id="PTHR24044">
    <property type="entry name" value="NOTCH LIGAND FAMILY MEMBER"/>
    <property type="match status" value="1"/>
</dbReference>
<dbReference type="InterPro" id="IPR013032">
    <property type="entry name" value="EGF-like_CS"/>
</dbReference>
<dbReference type="PROSITE" id="PS01186">
    <property type="entry name" value="EGF_2"/>
    <property type="match status" value="7"/>
</dbReference>
<dbReference type="SMART" id="SM00051">
    <property type="entry name" value="DSL"/>
    <property type="match status" value="1"/>
</dbReference>
<feature type="domain" description="EGF-like" evidence="16">
    <location>
        <begin position="482"/>
        <end position="518"/>
    </location>
</feature>
<sequence>MRGTSTRFVVLWFITLQLSMVTCTAVFELKLSLFKNEDGLNTDGNCCNGFRKDGKCSDTCRTFFWICLTHYQKTIPDDASCTFASVTTPILGSNSVNFSAQLPVKFDNPLDFSIPYSWPGTFSLIVNAYHDTTLNGPAQGSPRELVSTLKTQRSLDAGGNWLSFTHSTRYTELNYSYRVYCDDNYYGSECSNFCRPRNDPFGHYRCDETGQKVCVEGWEGPYCDRAICLPGCHPDHGFCDAPYECNCRMGYKGTFCEQCEKYPGCMNGTCTKPWECICEEGWGGLFCNQDLNFCTHHSPCRNGGICTNTGQGSYTCTCQSGFMGTNCEIEMDDCEQQPCQNGGTCQDSGTGYKCKCPDGFTGRRCDTLAVSCENEPCKNGAPCENTNTSYRCTCLPGYTGYNCDAEINECAAYPCLNKGRCVDELNGYRCVCAVGFQGQHCEENIVDCKQNTCLNGGTCRDRINGFECHCIPGFVGSLCQKDVDDCELRPCSNGGTCHDKVNDFTCDCLPGFTGKDCRVIKNECENDPCKNGGSCMDLLNDFQCLCLSGFSGKDCRITDDTTPNQNGSIINVVNEIKQSAEEEITMMQLVLIVCLGVGIPLLLLIIVVIFFLLRKRNPSPAEPHATEKEQNLQNSHINNKLESGIFTTGPLPQSGPGVSNVKTTNEDNDFNTFKPGHSSYYEKPTNKQFLYSKDLNTEKFAKTPPPPPPPKDINIKHSECYDTDNSSGSNSINDVSCYNTDIHIIGSSRTLSKDTNRHSASILEQHAQHVPPPHHPHVHRQSFYGDEVLATEV</sequence>
<dbReference type="PRINTS" id="PR00010">
    <property type="entry name" value="EGFBLOOD"/>
</dbReference>
<evidence type="ECO:0000256" key="14">
    <source>
        <dbReference type="SAM" id="Phobius"/>
    </source>
</evidence>
<dbReference type="FunFam" id="2.10.25.140:FF:000001">
    <property type="entry name" value="Delta-like protein"/>
    <property type="match status" value="1"/>
</dbReference>
<dbReference type="Pfam" id="PF12661">
    <property type="entry name" value="hEGF"/>
    <property type="match status" value="3"/>
</dbReference>
<dbReference type="Proteomes" id="UP000242188">
    <property type="component" value="Unassembled WGS sequence"/>
</dbReference>
<feature type="disulfide bond" evidence="11">
    <location>
        <begin position="508"/>
        <end position="517"/>
    </location>
</feature>
<dbReference type="EMBL" id="NEDP02005416">
    <property type="protein sequence ID" value="OWF41210.1"/>
    <property type="molecule type" value="Genomic_DNA"/>
</dbReference>
<organism evidence="18 19">
    <name type="scientific">Mizuhopecten yessoensis</name>
    <name type="common">Japanese scallop</name>
    <name type="synonym">Patinopecten yessoensis</name>
    <dbReference type="NCBI Taxonomy" id="6573"/>
    <lineage>
        <taxon>Eukaryota</taxon>
        <taxon>Metazoa</taxon>
        <taxon>Spiralia</taxon>
        <taxon>Lophotrochozoa</taxon>
        <taxon>Mollusca</taxon>
        <taxon>Bivalvia</taxon>
        <taxon>Autobranchia</taxon>
        <taxon>Pteriomorphia</taxon>
        <taxon>Pectinida</taxon>
        <taxon>Pectinoidea</taxon>
        <taxon>Pectinidae</taxon>
        <taxon>Mizuhopecten</taxon>
    </lineage>
</organism>
<dbReference type="FunFam" id="2.10.25.10:FF:000061">
    <property type="entry name" value="Delta-like protein"/>
    <property type="match status" value="1"/>
</dbReference>
<evidence type="ECO:0000259" key="16">
    <source>
        <dbReference type="PROSITE" id="PS50026"/>
    </source>
</evidence>
<evidence type="ECO:0000256" key="6">
    <source>
        <dbReference type="ARBA" id="ARBA00022737"/>
    </source>
</evidence>
<evidence type="ECO:0000256" key="11">
    <source>
        <dbReference type="PROSITE-ProRule" id="PRU00076"/>
    </source>
</evidence>
<dbReference type="InterPro" id="IPR001774">
    <property type="entry name" value="DSL"/>
</dbReference>
<dbReference type="GO" id="GO:0005509">
    <property type="term" value="F:calcium ion binding"/>
    <property type="evidence" value="ECO:0007669"/>
    <property type="project" value="InterPro"/>
</dbReference>
<dbReference type="InterPro" id="IPR050906">
    <property type="entry name" value="Notch_signaling"/>
</dbReference>
<evidence type="ECO:0000256" key="9">
    <source>
        <dbReference type="ARBA" id="ARBA00023157"/>
    </source>
</evidence>
<dbReference type="FunFam" id="2.10.25.10:FF:000066">
    <property type="entry name" value="FAT atypical cadherin 4"/>
    <property type="match status" value="1"/>
</dbReference>
<dbReference type="Pfam" id="PF07657">
    <property type="entry name" value="MNNL"/>
    <property type="match status" value="1"/>
</dbReference>
<dbReference type="Pfam" id="PF00008">
    <property type="entry name" value="EGF"/>
    <property type="match status" value="4"/>
</dbReference>
<feature type="transmembrane region" description="Helical" evidence="14">
    <location>
        <begin position="589"/>
        <end position="613"/>
    </location>
</feature>
<feature type="disulfide bond" evidence="11">
    <location>
        <begin position="470"/>
        <end position="479"/>
    </location>
</feature>
<dbReference type="SUPFAM" id="SSF57184">
    <property type="entry name" value="Growth factor receptor domain"/>
    <property type="match status" value="2"/>
</dbReference>
<gene>
    <name evidence="18" type="ORF">KP79_PYT09852</name>
</gene>
<feature type="domain" description="EGF-like" evidence="16">
    <location>
        <begin position="368"/>
        <end position="404"/>
    </location>
</feature>
<accession>A0A210PXJ1</accession>
<evidence type="ECO:0000256" key="15">
    <source>
        <dbReference type="SAM" id="SignalP"/>
    </source>
</evidence>
<evidence type="ECO:0000259" key="17">
    <source>
        <dbReference type="PROSITE" id="PS51051"/>
    </source>
</evidence>
<name>A0A210PXJ1_MIZYE</name>
<dbReference type="Gene3D" id="2.60.40.3510">
    <property type="match status" value="1"/>
</dbReference>
<dbReference type="Gene3D" id="2.10.25.140">
    <property type="match status" value="1"/>
</dbReference>
<evidence type="ECO:0000313" key="18">
    <source>
        <dbReference type="EMBL" id="OWF41210.1"/>
    </source>
</evidence>
<feature type="disulfide bond" evidence="11">
    <location>
        <begin position="356"/>
        <end position="365"/>
    </location>
</feature>
<evidence type="ECO:0000256" key="7">
    <source>
        <dbReference type="ARBA" id="ARBA00022989"/>
    </source>
</evidence>
<evidence type="ECO:0000256" key="2">
    <source>
        <dbReference type="ARBA" id="ARBA00022473"/>
    </source>
</evidence>
<reference evidence="18 19" key="1">
    <citation type="journal article" date="2017" name="Nat. Ecol. Evol.">
        <title>Scallop genome provides insights into evolution of bilaterian karyotype and development.</title>
        <authorList>
            <person name="Wang S."/>
            <person name="Zhang J."/>
            <person name="Jiao W."/>
            <person name="Li J."/>
            <person name="Xun X."/>
            <person name="Sun Y."/>
            <person name="Guo X."/>
            <person name="Huan P."/>
            <person name="Dong B."/>
            <person name="Zhang L."/>
            <person name="Hu X."/>
            <person name="Sun X."/>
            <person name="Wang J."/>
            <person name="Zhao C."/>
            <person name="Wang Y."/>
            <person name="Wang D."/>
            <person name="Huang X."/>
            <person name="Wang R."/>
            <person name="Lv J."/>
            <person name="Li Y."/>
            <person name="Zhang Z."/>
            <person name="Liu B."/>
            <person name="Lu W."/>
            <person name="Hui Y."/>
            <person name="Liang J."/>
            <person name="Zhou Z."/>
            <person name="Hou R."/>
            <person name="Li X."/>
            <person name="Liu Y."/>
            <person name="Li H."/>
            <person name="Ning X."/>
            <person name="Lin Y."/>
            <person name="Zhao L."/>
            <person name="Xing Q."/>
            <person name="Dou J."/>
            <person name="Li Y."/>
            <person name="Mao J."/>
            <person name="Guo H."/>
            <person name="Dou H."/>
            <person name="Li T."/>
            <person name="Mu C."/>
            <person name="Jiang W."/>
            <person name="Fu Q."/>
            <person name="Fu X."/>
            <person name="Miao Y."/>
            <person name="Liu J."/>
            <person name="Yu Q."/>
            <person name="Li R."/>
            <person name="Liao H."/>
            <person name="Li X."/>
            <person name="Kong Y."/>
            <person name="Jiang Z."/>
            <person name="Chourrout D."/>
            <person name="Li R."/>
            <person name="Bao Z."/>
        </authorList>
    </citation>
    <scope>NUCLEOTIDE SEQUENCE [LARGE SCALE GENOMIC DNA]</scope>
    <source>
        <strain evidence="18 19">PY_sf001</strain>
    </source>
</reference>
<dbReference type="PROSITE" id="PS50026">
    <property type="entry name" value="EGF_3"/>
    <property type="match status" value="8"/>
</dbReference>
<dbReference type="PROSITE" id="PS01187">
    <property type="entry name" value="EGF_CA"/>
    <property type="match status" value="2"/>
</dbReference>
<feature type="disulfide bond" evidence="11">
    <location>
        <begin position="247"/>
        <end position="256"/>
    </location>
</feature>
<evidence type="ECO:0000256" key="1">
    <source>
        <dbReference type="ARBA" id="ARBA00004479"/>
    </source>
</evidence>
<protein>
    <recommendedName>
        <fullName evidence="13">Delta-like protein</fullName>
    </recommendedName>
</protein>
<dbReference type="PROSITE" id="PS00022">
    <property type="entry name" value="EGF_1"/>
    <property type="match status" value="8"/>
</dbReference>
<dbReference type="InterPro" id="IPR018097">
    <property type="entry name" value="EGF_Ca-bd_CS"/>
</dbReference>
<feature type="domain" description="EGF-like" evidence="16">
    <location>
        <begin position="330"/>
        <end position="366"/>
    </location>
</feature>
<dbReference type="GO" id="GO:0005886">
    <property type="term" value="C:plasma membrane"/>
    <property type="evidence" value="ECO:0007669"/>
    <property type="project" value="TreeGrafter"/>
</dbReference>
<dbReference type="PROSITE" id="PS00010">
    <property type="entry name" value="ASX_HYDROXYL"/>
    <property type="match status" value="6"/>
</dbReference>
<keyword evidence="2 13" id="KW-0217">Developmental protein</keyword>
<dbReference type="FunFam" id="2.10.25.10:FF:000064">
    <property type="entry name" value="Delta-like protein"/>
    <property type="match status" value="1"/>
</dbReference>
<feature type="disulfide bond" evidence="11">
    <location>
        <begin position="432"/>
        <end position="441"/>
    </location>
</feature>
<evidence type="ECO:0000256" key="13">
    <source>
        <dbReference type="RuleBase" id="RU280815"/>
    </source>
</evidence>
<dbReference type="FunFam" id="2.10.25.10:FF:000018">
    <property type="entry name" value="Delta-like 1"/>
    <property type="match status" value="1"/>
</dbReference>
<keyword evidence="8 13" id="KW-0472">Membrane</keyword>
<dbReference type="InterPro" id="IPR009030">
    <property type="entry name" value="Growth_fac_rcpt_cys_sf"/>
</dbReference>
<evidence type="ECO:0000313" key="19">
    <source>
        <dbReference type="Proteomes" id="UP000242188"/>
    </source>
</evidence>
<dbReference type="InterPro" id="IPR001881">
    <property type="entry name" value="EGF-like_Ca-bd_dom"/>
</dbReference>
<dbReference type="InterPro" id="IPR000152">
    <property type="entry name" value="EGF-type_Asp/Asn_hydroxyl_site"/>
</dbReference>
<dbReference type="SMART" id="SM00179">
    <property type="entry name" value="EGF_CA"/>
    <property type="match status" value="7"/>
</dbReference>
<keyword evidence="9 11" id="KW-1015">Disulfide bond</keyword>
<dbReference type="Pfam" id="PF21700">
    <property type="entry name" value="EGF_DL_JAG"/>
    <property type="match status" value="1"/>
</dbReference>
<dbReference type="InterPro" id="IPR011651">
    <property type="entry name" value="Notch_ligand_N"/>
</dbReference>
<dbReference type="GO" id="GO:0000902">
    <property type="term" value="P:cell morphogenesis"/>
    <property type="evidence" value="ECO:0007669"/>
    <property type="project" value="UniProtKB-ARBA"/>
</dbReference>
<dbReference type="FunFam" id="2.10.25.10:FF:000007">
    <property type="entry name" value="Delta-like protein"/>
    <property type="match status" value="1"/>
</dbReference>
<keyword evidence="6 13" id="KW-0677">Repeat</keyword>
<comment type="function">
    <text evidence="13">Putative Notch ligand involved in the mediation of Notch signaling.</text>
</comment>
<dbReference type="GO" id="GO:0048666">
    <property type="term" value="P:neuron development"/>
    <property type="evidence" value="ECO:0007669"/>
    <property type="project" value="UniProtKB-ARBA"/>
</dbReference>
<feature type="disulfide bond" evidence="12">
    <location>
        <begin position="181"/>
        <end position="190"/>
    </location>
</feature>